<evidence type="ECO:0008006" key="3">
    <source>
        <dbReference type="Google" id="ProtNLM"/>
    </source>
</evidence>
<comment type="caution">
    <text evidence="1">The sequence shown here is derived from an EMBL/GenBank/DDBJ whole genome shotgun (WGS) entry which is preliminary data.</text>
</comment>
<dbReference type="EMBL" id="FCQH01000002">
    <property type="protein sequence ID" value="CVK87772.1"/>
    <property type="molecule type" value="Genomic_DNA"/>
</dbReference>
<dbReference type="RefSeq" id="XP_041678892.1">
    <property type="nucleotide sequence ID" value="XM_041827984.1"/>
</dbReference>
<organism evidence="1 2">
    <name type="scientific">Fusarium mangiferae</name>
    <name type="common">Mango malformation disease fungus</name>
    <dbReference type="NCBI Taxonomy" id="192010"/>
    <lineage>
        <taxon>Eukaryota</taxon>
        <taxon>Fungi</taxon>
        <taxon>Dikarya</taxon>
        <taxon>Ascomycota</taxon>
        <taxon>Pezizomycotina</taxon>
        <taxon>Sordariomycetes</taxon>
        <taxon>Hypocreomycetidae</taxon>
        <taxon>Hypocreales</taxon>
        <taxon>Nectriaceae</taxon>
        <taxon>Fusarium</taxon>
        <taxon>Fusarium fujikuroi species complex</taxon>
    </lineage>
</organism>
<evidence type="ECO:0000313" key="2">
    <source>
        <dbReference type="Proteomes" id="UP000184255"/>
    </source>
</evidence>
<protein>
    <recommendedName>
        <fullName evidence="3">Peroxin 11C</fullName>
    </recommendedName>
</protein>
<keyword evidence="2" id="KW-1185">Reference proteome</keyword>
<proteinExistence type="predicted"/>
<name>A0A1L7STH9_FUSMA</name>
<dbReference type="VEuPathDB" id="FungiDB:FMAN_05366"/>
<dbReference type="AlphaFoldDB" id="A0A1L7STH9"/>
<dbReference type="Proteomes" id="UP000184255">
    <property type="component" value="Unassembled WGS sequence"/>
</dbReference>
<dbReference type="GeneID" id="65084633"/>
<gene>
    <name evidence="1" type="ORF">FMAN_05366</name>
</gene>
<evidence type="ECO:0000313" key="1">
    <source>
        <dbReference type="EMBL" id="CVK87772.1"/>
    </source>
</evidence>
<reference evidence="2" key="1">
    <citation type="journal article" date="2016" name="Genome Biol. Evol.">
        <title>Comparative 'omics' of the Fusarium fujikuroi species complex highlights differences in genetic potential and metabolite synthesis.</title>
        <authorList>
            <person name="Niehaus E.-M."/>
            <person name="Muensterkoetter M."/>
            <person name="Proctor R.H."/>
            <person name="Brown D.W."/>
            <person name="Sharon A."/>
            <person name="Idan Y."/>
            <person name="Oren-Young L."/>
            <person name="Sieber C.M."/>
            <person name="Novak O."/>
            <person name="Pencik A."/>
            <person name="Tarkowska D."/>
            <person name="Hromadova K."/>
            <person name="Freeman S."/>
            <person name="Maymon M."/>
            <person name="Elazar M."/>
            <person name="Youssef S.A."/>
            <person name="El-Shabrawy E.S.M."/>
            <person name="Shalaby A.B.A."/>
            <person name="Houterman P."/>
            <person name="Brock N.L."/>
            <person name="Burkhardt I."/>
            <person name="Tsavkelova E.A."/>
            <person name="Dickschat J.S."/>
            <person name="Galuszka P."/>
            <person name="Gueldener U."/>
            <person name="Tudzynski B."/>
        </authorList>
    </citation>
    <scope>NUCLEOTIDE SEQUENCE [LARGE SCALE GENOMIC DNA]</scope>
    <source>
        <strain evidence="2">MRC7560</strain>
    </source>
</reference>
<sequence length="273" mass="30768">MISSPDCHAKSSILRNIQLGEFLSHLHRTIESRESRDVVLLFAGEAVRLVTFIMDLLASYLQKLQSKRLKGLTKSFFTISHINSMATSTTRAANCSRALCAMLDEWQIMNRLFGVLDMWKAARDLIRRISAERSAGKHVKKLHVGIQASQILCLTSFHVSEAIGFLSSKGILKRSAKSEEKLTFLAIRSWAAFTMIEIGRLSLEWMNTVQDKEKLATKTWKAKWKSDMLQNLAWASVATHWSLKDGLIPEAFVSPLAVFATWSLVKDAWKNAA</sequence>
<accession>A0A1L7STH9</accession>